<dbReference type="PANTHER" id="PTHR44196:SF2">
    <property type="entry name" value="SHORT-CHAIN DEHYDROGENASE-RELATED"/>
    <property type="match status" value="1"/>
</dbReference>
<dbReference type="GO" id="GO:0016020">
    <property type="term" value="C:membrane"/>
    <property type="evidence" value="ECO:0007669"/>
    <property type="project" value="TreeGrafter"/>
</dbReference>
<dbReference type="InterPro" id="IPR036291">
    <property type="entry name" value="NAD(P)-bd_dom_sf"/>
</dbReference>
<dbReference type="PRINTS" id="PR00081">
    <property type="entry name" value="GDHRDH"/>
</dbReference>
<keyword evidence="6" id="KW-1185">Reference proteome</keyword>
<dbReference type="RefSeq" id="WP_167034883.1">
    <property type="nucleotide sequence ID" value="NZ_CP050177.1"/>
</dbReference>
<dbReference type="EMBL" id="CP050177">
    <property type="protein sequence ID" value="QIQ06119.1"/>
    <property type="molecule type" value="Genomic_DNA"/>
</dbReference>
<evidence type="ECO:0000259" key="4">
    <source>
        <dbReference type="SMART" id="SM00822"/>
    </source>
</evidence>
<organism evidence="5 6">
    <name type="scientific">Streptomyces liangshanensis</name>
    <dbReference type="NCBI Taxonomy" id="2717324"/>
    <lineage>
        <taxon>Bacteria</taxon>
        <taxon>Bacillati</taxon>
        <taxon>Actinomycetota</taxon>
        <taxon>Actinomycetes</taxon>
        <taxon>Kitasatosporales</taxon>
        <taxon>Streptomycetaceae</taxon>
        <taxon>Streptomyces</taxon>
    </lineage>
</organism>
<protein>
    <submittedName>
        <fullName evidence="5">SDR family NAD(P)-dependent oxidoreductase</fullName>
    </submittedName>
</protein>
<comment type="similarity">
    <text evidence="1 3">Belongs to the short-chain dehydrogenases/reductases (SDR) family.</text>
</comment>
<dbReference type="Proteomes" id="UP000501179">
    <property type="component" value="Chromosome"/>
</dbReference>
<dbReference type="SMART" id="SM00822">
    <property type="entry name" value="PKS_KR"/>
    <property type="match status" value="1"/>
</dbReference>
<dbReference type="AlphaFoldDB" id="A0A6G9H789"/>
<dbReference type="InterPro" id="IPR057326">
    <property type="entry name" value="KR_dom"/>
</dbReference>
<dbReference type="Gene3D" id="3.40.50.720">
    <property type="entry name" value="NAD(P)-binding Rossmann-like Domain"/>
    <property type="match status" value="1"/>
</dbReference>
<reference evidence="5 6" key="1">
    <citation type="submission" date="2020-03" db="EMBL/GenBank/DDBJ databases">
        <title>A novel species.</title>
        <authorList>
            <person name="Gao J."/>
        </authorList>
    </citation>
    <scope>NUCLEOTIDE SEQUENCE [LARGE SCALE GENOMIC DNA]</scope>
    <source>
        <strain evidence="5 6">QMT-12</strain>
    </source>
</reference>
<proteinExistence type="inferred from homology"/>
<name>A0A6G9H789_9ACTN</name>
<dbReference type="Pfam" id="PF00106">
    <property type="entry name" value="adh_short"/>
    <property type="match status" value="1"/>
</dbReference>
<dbReference type="InterPro" id="IPR020904">
    <property type="entry name" value="Sc_DH/Rdtase_CS"/>
</dbReference>
<dbReference type="PRINTS" id="PR00080">
    <property type="entry name" value="SDRFAMILY"/>
</dbReference>
<evidence type="ECO:0000256" key="3">
    <source>
        <dbReference type="RuleBase" id="RU000363"/>
    </source>
</evidence>
<dbReference type="GO" id="GO:0016491">
    <property type="term" value="F:oxidoreductase activity"/>
    <property type="evidence" value="ECO:0007669"/>
    <property type="project" value="UniProtKB-KW"/>
</dbReference>
<evidence type="ECO:0000256" key="1">
    <source>
        <dbReference type="ARBA" id="ARBA00006484"/>
    </source>
</evidence>
<evidence type="ECO:0000256" key="2">
    <source>
        <dbReference type="ARBA" id="ARBA00023002"/>
    </source>
</evidence>
<sequence>MSAHASKTAVITGASSTFGEAYARRLAERGYDLVLVGRNEGKIKNVAEALAEHSEVHVGTLVADLSDPAQLAKVEERLRSDESLDLLVNAAGAATFAPTPGFDTKAVDVQVALNITATTRLTAAALTGMTRRGQGTIVNVSSAMAFWIQPVSAVYSATKSYVLTFTQALQQELSGTGVRVQVVVPGAMSTGFWDGSGVELSDFPAANIMTPEAAVDAALAGLDAGEDVTIPSLADVSVWNTYEEARDALAPVLSRDVPAERYRR</sequence>
<evidence type="ECO:0000313" key="5">
    <source>
        <dbReference type="EMBL" id="QIQ06119.1"/>
    </source>
</evidence>
<dbReference type="CDD" id="cd05233">
    <property type="entry name" value="SDR_c"/>
    <property type="match status" value="1"/>
</dbReference>
<dbReference type="SUPFAM" id="SSF51735">
    <property type="entry name" value="NAD(P)-binding Rossmann-fold domains"/>
    <property type="match status" value="1"/>
</dbReference>
<gene>
    <name evidence="5" type="ORF">HA039_30815</name>
</gene>
<dbReference type="PROSITE" id="PS00061">
    <property type="entry name" value="ADH_SHORT"/>
    <property type="match status" value="1"/>
</dbReference>
<feature type="domain" description="Ketoreductase" evidence="4">
    <location>
        <begin position="7"/>
        <end position="196"/>
    </location>
</feature>
<evidence type="ECO:0000313" key="6">
    <source>
        <dbReference type="Proteomes" id="UP000501179"/>
    </source>
</evidence>
<dbReference type="InterPro" id="IPR002347">
    <property type="entry name" value="SDR_fam"/>
</dbReference>
<accession>A0A6G9H789</accession>
<dbReference type="KEGG" id="slia:HA039_30815"/>
<dbReference type="PIRSF" id="PIRSF000126">
    <property type="entry name" value="11-beta-HSD1"/>
    <property type="match status" value="1"/>
</dbReference>
<dbReference type="PANTHER" id="PTHR44196">
    <property type="entry name" value="DEHYDROGENASE/REDUCTASE SDR FAMILY MEMBER 7B"/>
    <property type="match status" value="1"/>
</dbReference>
<keyword evidence="2" id="KW-0560">Oxidoreductase</keyword>